<dbReference type="Proteomes" id="UP000184612">
    <property type="component" value="Unassembled WGS sequence"/>
</dbReference>
<gene>
    <name evidence="2" type="ORF">SAMN02745217_01229</name>
</gene>
<proteinExistence type="predicted"/>
<evidence type="ECO:0000256" key="1">
    <source>
        <dbReference type="SAM" id="Phobius"/>
    </source>
</evidence>
<keyword evidence="1" id="KW-0472">Membrane</keyword>
<feature type="transmembrane region" description="Helical" evidence="1">
    <location>
        <begin position="68"/>
        <end position="93"/>
    </location>
</feature>
<keyword evidence="1" id="KW-1133">Transmembrane helix</keyword>
<reference evidence="2 3" key="1">
    <citation type="submission" date="2016-12" db="EMBL/GenBank/DDBJ databases">
        <authorList>
            <person name="Song W.-J."/>
            <person name="Kurnit D.M."/>
        </authorList>
    </citation>
    <scope>NUCLEOTIDE SEQUENCE [LARGE SCALE GENOMIC DNA]</scope>
    <source>
        <strain evidence="2 3">DSM 12503</strain>
    </source>
</reference>
<dbReference type="AlphaFoldDB" id="A0A1M7Y374"/>
<protein>
    <submittedName>
        <fullName evidence="2">Uncharacterized protein</fullName>
    </submittedName>
</protein>
<feature type="transmembrane region" description="Helical" evidence="1">
    <location>
        <begin position="12"/>
        <end position="31"/>
    </location>
</feature>
<evidence type="ECO:0000313" key="2">
    <source>
        <dbReference type="EMBL" id="SHO46610.1"/>
    </source>
</evidence>
<dbReference type="EMBL" id="FRFD01000004">
    <property type="protein sequence ID" value="SHO46610.1"/>
    <property type="molecule type" value="Genomic_DNA"/>
</dbReference>
<dbReference type="RefSeq" id="WP_073587982.1">
    <property type="nucleotide sequence ID" value="NZ_FRFD01000004.1"/>
</dbReference>
<name>A0A1M7Y374_9FIRM</name>
<feature type="transmembrane region" description="Helical" evidence="1">
    <location>
        <begin position="43"/>
        <end position="61"/>
    </location>
</feature>
<sequence length="149" mass="16501">MYSINLGKKIVNAIIIALLSTNFIAIVSAVVNGQSDEIVTTTFFGLVRLAILGSILYFLYAGKNLAKWLIVISTLFSGITGFFASLLRILSLFLDLNVSFSVIDIINIFIYTIYIVIGVVLIVSIPVKNFLTYRCEECQKDSNENESES</sequence>
<keyword evidence="1" id="KW-0812">Transmembrane</keyword>
<evidence type="ECO:0000313" key="3">
    <source>
        <dbReference type="Proteomes" id="UP000184612"/>
    </source>
</evidence>
<keyword evidence="3" id="KW-1185">Reference proteome</keyword>
<organism evidence="2 3">
    <name type="scientific">Anaerocolumna xylanovorans DSM 12503</name>
    <dbReference type="NCBI Taxonomy" id="1121345"/>
    <lineage>
        <taxon>Bacteria</taxon>
        <taxon>Bacillati</taxon>
        <taxon>Bacillota</taxon>
        <taxon>Clostridia</taxon>
        <taxon>Lachnospirales</taxon>
        <taxon>Lachnospiraceae</taxon>
        <taxon>Anaerocolumna</taxon>
    </lineage>
</organism>
<feature type="transmembrane region" description="Helical" evidence="1">
    <location>
        <begin position="105"/>
        <end position="125"/>
    </location>
</feature>
<accession>A0A1M7Y374</accession>